<comment type="caution">
    <text evidence="1">The sequence shown here is derived from an EMBL/GenBank/DDBJ whole genome shotgun (WGS) entry which is preliminary data.</text>
</comment>
<organism evidence="1 2">
    <name type="scientific">Senna tora</name>
    <dbReference type="NCBI Taxonomy" id="362788"/>
    <lineage>
        <taxon>Eukaryota</taxon>
        <taxon>Viridiplantae</taxon>
        <taxon>Streptophyta</taxon>
        <taxon>Embryophyta</taxon>
        <taxon>Tracheophyta</taxon>
        <taxon>Spermatophyta</taxon>
        <taxon>Magnoliopsida</taxon>
        <taxon>eudicotyledons</taxon>
        <taxon>Gunneridae</taxon>
        <taxon>Pentapetalae</taxon>
        <taxon>rosids</taxon>
        <taxon>fabids</taxon>
        <taxon>Fabales</taxon>
        <taxon>Fabaceae</taxon>
        <taxon>Caesalpinioideae</taxon>
        <taxon>Cassia clade</taxon>
        <taxon>Senna</taxon>
    </lineage>
</organism>
<sequence>MSKLSLILQVMDMLGPSLWDVWNSVGQAMSPNMVACIAVEAISILEKHHMKGMVFLAREL</sequence>
<protein>
    <submittedName>
        <fullName evidence="1">Casein kinase 1-like protein HD16</fullName>
    </submittedName>
</protein>
<accession>A0A834XBF9</accession>
<dbReference type="Gene3D" id="1.10.510.10">
    <property type="entry name" value="Transferase(Phosphotransferase) domain 1"/>
    <property type="match status" value="1"/>
</dbReference>
<reference evidence="1" key="1">
    <citation type="submission" date="2020-09" db="EMBL/GenBank/DDBJ databases">
        <title>Genome-Enabled Discovery of Anthraquinone Biosynthesis in Senna tora.</title>
        <authorList>
            <person name="Kang S.-H."/>
            <person name="Pandey R.P."/>
            <person name="Lee C.-M."/>
            <person name="Sim J.-S."/>
            <person name="Jeong J.-T."/>
            <person name="Choi B.-S."/>
            <person name="Jung M."/>
            <person name="Ginzburg D."/>
            <person name="Zhao K."/>
            <person name="Won S.Y."/>
            <person name="Oh T.-J."/>
            <person name="Yu Y."/>
            <person name="Kim N.-H."/>
            <person name="Lee O.R."/>
            <person name="Lee T.-H."/>
            <person name="Bashyal P."/>
            <person name="Kim T.-S."/>
            <person name="Lee W.-H."/>
            <person name="Kawkins C."/>
            <person name="Kim C.-K."/>
            <person name="Kim J.S."/>
            <person name="Ahn B.O."/>
            <person name="Rhee S.Y."/>
            <person name="Sohng J.K."/>
        </authorList>
    </citation>
    <scope>NUCLEOTIDE SEQUENCE</scope>
    <source>
        <tissue evidence="1">Leaf</tissue>
    </source>
</reference>
<keyword evidence="1" id="KW-0808">Transferase</keyword>
<dbReference type="Proteomes" id="UP000634136">
    <property type="component" value="Unassembled WGS sequence"/>
</dbReference>
<proteinExistence type="predicted"/>
<dbReference type="AlphaFoldDB" id="A0A834XBF9"/>
<keyword evidence="1" id="KW-0418">Kinase</keyword>
<dbReference type="GO" id="GO:0016301">
    <property type="term" value="F:kinase activity"/>
    <property type="evidence" value="ECO:0007669"/>
    <property type="project" value="UniProtKB-KW"/>
</dbReference>
<name>A0A834XBF9_9FABA</name>
<evidence type="ECO:0000313" key="2">
    <source>
        <dbReference type="Proteomes" id="UP000634136"/>
    </source>
</evidence>
<evidence type="ECO:0000313" key="1">
    <source>
        <dbReference type="EMBL" id="KAF7841899.1"/>
    </source>
</evidence>
<gene>
    <name evidence="1" type="ORF">G2W53_004197</name>
</gene>
<dbReference type="EMBL" id="JAAIUW010000002">
    <property type="protein sequence ID" value="KAF7841899.1"/>
    <property type="molecule type" value="Genomic_DNA"/>
</dbReference>
<keyword evidence="2" id="KW-1185">Reference proteome</keyword>
<dbReference type="OrthoDB" id="1720950at2759"/>